<keyword evidence="13" id="KW-1185">Reference proteome</keyword>
<evidence type="ECO:0000313" key="5">
    <source>
        <dbReference type="EMBL" id="KAE9127516.1"/>
    </source>
</evidence>
<evidence type="ECO:0000313" key="4">
    <source>
        <dbReference type="EMBL" id="KAE9125305.1"/>
    </source>
</evidence>
<evidence type="ECO:0000313" key="18">
    <source>
        <dbReference type="Proteomes" id="UP000460718"/>
    </source>
</evidence>
<dbReference type="Proteomes" id="UP000441208">
    <property type="component" value="Unassembled WGS sequence"/>
</dbReference>
<organism evidence="9 15">
    <name type="scientific">Phytophthora fragariae</name>
    <dbReference type="NCBI Taxonomy" id="53985"/>
    <lineage>
        <taxon>Eukaryota</taxon>
        <taxon>Sar</taxon>
        <taxon>Stramenopiles</taxon>
        <taxon>Oomycota</taxon>
        <taxon>Peronosporomycetes</taxon>
        <taxon>Peronosporales</taxon>
        <taxon>Peronosporaceae</taxon>
        <taxon>Phytophthora</taxon>
    </lineage>
</organism>
<evidence type="ECO:0000313" key="21">
    <source>
        <dbReference type="Proteomes" id="UP000488956"/>
    </source>
</evidence>
<dbReference type="EMBL" id="QXGA01000349">
    <property type="protein sequence ID" value="KAE9147418.1"/>
    <property type="molecule type" value="Genomic_DNA"/>
</dbReference>
<evidence type="ECO:0000313" key="17">
    <source>
        <dbReference type="Proteomes" id="UP000441208"/>
    </source>
</evidence>
<dbReference type="EMBL" id="QXGB01000228">
    <property type="protein sequence ID" value="KAE9223616.1"/>
    <property type="molecule type" value="Genomic_DNA"/>
</dbReference>
<dbReference type="Proteomes" id="UP000488956">
    <property type="component" value="Unassembled WGS sequence"/>
</dbReference>
<feature type="compositionally biased region" description="Basic and acidic residues" evidence="1">
    <location>
        <begin position="8"/>
        <end position="30"/>
    </location>
</feature>
<dbReference type="Proteomes" id="UP000433483">
    <property type="component" value="Unassembled WGS sequence"/>
</dbReference>
<dbReference type="EMBL" id="QXFW01000205">
    <property type="protein sequence ID" value="KAE9020665.1"/>
    <property type="molecule type" value="Genomic_DNA"/>
</dbReference>
<evidence type="ECO:0000256" key="1">
    <source>
        <dbReference type="SAM" id="MobiDB-lite"/>
    </source>
</evidence>
<evidence type="ECO:0000313" key="16">
    <source>
        <dbReference type="Proteomes" id="UP000440732"/>
    </source>
</evidence>
<evidence type="ECO:0000313" key="9">
    <source>
        <dbReference type="EMBL" id="KAE9247531.1"/>
    </source>
</evidence>
<evidence type="ECO:0000313" key="2">
    <source>
        <dbReference type="EMBL" id="KAE8942922.1"/>
    </source>
</evidence>
<dbReference type="EMBL" id="QXGF01000281">
    <property type="protein sequence ID" value="KAE8942922.1"/>
    <property type="molecule type" value="Genomic_DNA"/>
</dbReference>
<evidence type="ECO:0000313" key="10">
    <source>
        <dbReference type="EMBL" id="KAE9319238.1"/>
    </source>
</evidence>
<dbReference type="Proteomes" id="UP000486351">
    <property type="component" value="Unassembled WGS sequence"/>
</dbReference>
<feature type="region of interest" description="Disordered" evidence="1">
    <location>
        <begin position="1"/>
        <end position="31"/>
    </location>
</feature>
<dbReference type="Proteomes" id="UP000437068">
    <property type="component" value="Unassembled WGS sequence"/>
</dbReference>
<evidence type="ECO:0000313" key="6">
    <source>
        <dbReference type="EMBL" id="KAE9147418.1"/>
    </source>
</evidence>
<evidence type="ECO:0000313" key="14">
    <source>
        <dbReference type="Proteomes" id="UP000437068"/>
    </source>
</evidence>
<protein>
    <submittedName>
        <fullName evidence="9">Uncharacterized protein</fullName>
    </submittedName>
</protein>
<evidence type="ECO:0000313" key="13">
    <source>
        <dbReference type="Proteomes" id="UP000433483"/>
    </source>
</evidence>
<dbReference type="EMBL" id="QXGD01000214">
    <property type="protein sequence ID" value="KAE9247531.1"/>
    <property type="molecule type" value="Genomic_DNA"/>
</dbReference>
<accession>A0A6A4A444</accession>
<dbReference type="EMBL" id="QXGE01000232">
    <property type="protein sequence ID" value="KAE9319238.1"/>
    <property type="molecule type" value="Genomic_DNA"/>
</dbReference>
<dbReference type="Proteomes" id="UP000440732">
    <property type="component" value="Unassembled WGS sequence"/>
</dbReference>
<evidence type="ECO:0000313" key="11">
    <source>
        <dbReference type="EMBL" id="KAE9353478.1"/>
    </source>
</evidence>
<dbReference type="AlphaFoldDB" id="A0A6A4A444"/>
<evidence type="ECO:0000313" key="7">
    <source>
        <dbReference type="EMBL" id="KAE9208263.1"/>
    </source>
</evidence>
<dbReference type="Proteomes" id="UP000460718">
    <property type="component" value="Unassembled WGS sequence"/>
</dbReference>
<name>A0A6A4A444_9STRA</name>
<evidence type="ECO:0000313" key="12">
    <source>
        <dbReference type="Proteomes" id="UP000429523"/>
    </source>
</evidence>
<reference evidence="12 13" key="1">
    <citation type="submission" date="2018-08" db="EMBL/GenBank/DDBJ databases">
        <title>Genomic investigation of the strawberry pathogen Phytophthora fragariae indicates pathogenicity is determined by transcriptional variation in three key races.</title>
        <authorList>
            <person name="Adams T.M."/>
            <person name="Armitage A.D."/>
            <person name="Sobczyk M.K."/>
            <person name="Bates H.J."/>
            <person name="Dunwell J.M."/>
            <person name="Nellist C.F."/>
            <person name="Harrison R.J."/>
        </authorList>
    </citation>
    <scope>NUCLEOTIDE SEQUENCE [LARGE SCALE GENOMIC DNA]</scope>
    <source>
        <strain evidence="10 14">A4</strain>
        <strain evidence="9 15">BC-1</strain>
        <strain evidence="7 19">BC-23</strain>
        <strain evidence="8 13">NOV-27</strain>
        <strain evidence="6 16">NOV-5</strain>
        <strain evidence="5 17">NOV-71</strain>
        <strain evidence="11 20">NOV-77</strain>
        <strain evidence="2 12">NOV-9</strain>
        <strain evidence="4 21">ONT-3</strain>
        <strain evidence="3 18">SCRP245</strain>
    </source>
</reference>
<evidence type="ECO:0000313" key="3">
    <source>
        <dbReference type="EMBL" id="KAE9020665.1"/>
    </source>
</evidence>
<dbReference type="OrthoDB" id="165620at2759"/>
<proteinExistence type="predicted"/>
<evidence type="ECO:0000313" key="8">
    <source>
        <dbReference type="EMBL" id="KAE9223616.1"/>
    </source>
</evidence>
<dbReference type="EMBL" id="QXFZ01000197">
    <property type="protein sequence ID" value="KAE9127516.1"/>
    <property type="molecule type" value="Genomic_DNA"/>
</dbReference>
<dbReference type="Proteomes" id="UP000440367">
    <property type="component" value="Unassembled WGS sequence"/>
</dbReference>
<dbReference type="EMBL" id="QXFX01000215">
    <property type="protein sequence ID" value="KAE9125305.1"/>
    <property type="molecule type" value="Genomic_DNA"/>
</dbReference>
<evidence type="ECO:0000313" key="19">
    <source>
        <dbReference type="Proteomes" id="UP000476176"/>
    </source>
</evidence>
<comment type="caution">
    <text evidence="9">The sequence shown here is derived from an EMBL/GenBank/DDBJ whole genome shotgun (WGS) entry which is preliminary data.</text>
</comment>
<dbReference type="Proteomes" id="UP000476176">
    <property type="component" value="Unassembled WGS sequence"/>
</dbReference>
<gene>
    <name evidence="10" type="ORF">PF001_g5996</name>
    <name evidence="9" type="ORF">PF002_g6239</name>
    <name evidence="7" type="ORF">PF004_g16815</name>
    <name evidence="8" type="ORF">PF005_g6238</name>
    <name evidence="6" type="ORF">PF006_g7895</name>
    <name evidence="5" type="ORF">PF007_g5586</name>
    <name evidence="11" type="ORF">PF008_g4985</name>
    <name evidence="2" type="ORF">PF009_g7348</name>
    <name evidence="4" type="ORF">PF010_g5675</name>
    <name evidence="3" type="ORF">PF011_g5304</name>
</gene>
<evidence type="ECO:0000313" key="20">
    <source>
        <dbReference type="Proteomes" id="UP000486351"/>
    </source>
</evidence>
<dbReference type="EMBL" id="QXFY01000177">
    <property type="protein sequence ID" value="KAE9353478.1"/>
    <property type="molecule type" value="Genomic_DNA"/>
</dbReference>
<dbReference type="EMBL" id="QXGC01001217">
    <property type="protein sequence ID" value="KAE9208263.1"/>
    <property type="molecule type" value="Genomic_DNA"/>
</dbReference>
<evidence type="ECO:0000313" key="15">
    <source>
        <dbReference type="Proteomes" id="UP000440367"/>
    </source>
</evidence>
<dbReference type="Proteomes" id="UP000429523">
    <property type="component" value="Unassembled WGS sequence"/>
</dbReference>
<sequence length="167" mass="18407">MAARRVTRRESETSRRRLEGADPERHDPSNYERSMAYMHDGNYALPAGTPGQRTWPGGTAPADGTDLAHLPVGVDAAPPSALGRFITERFPAAVDKTSGSSTNVFHLPALDVYGDICLALIYSNRFRRIHPITAARLHENVESSLVRAFVLDRINGRPRAQPQLMFA</sequence>